<accession>A0AAW5ZJD1</accession>
<dbReference type="Proteomes" id="UP001144050">
    <property type="component" value="Unassembled WGS sequence"/>
</dbReference>
<sequence>MKNKSKRWANPAEFQAYALGLPIKTLAKILQRTPRTINDWQTGARPIPAWAAELLRLRIVEKQMQLRQLGIAQLEARQTRQNAKRSSS</sequence>
<dbReference type="AlphaFoldDB" id="A0AAW5ZJD1"/>
<dbReference type="EMBL" id="JAIVFG010000007">
    <property type="protein sequence ID" value="MDB0570273.1"/>
    <property type="molecule type" value="Genomic_DNA"/>
</dbReference>
<name>A0AAW5ZJD1_RALSL</name>
<comment type="caution">
    <text evidence="1">The sequence shown here is derived from an EMBL/GenBank/DDBJ whole genome shotgun (WGS) entry which is preliminary data.</text>
</comment>
<evidence type="ECO:0008006" key="3">
    <source>
        <dbReference type="Google" id="ProtNLM"/>
    </source>
</evidence>
<evidence type="ECO:0000313" key="1">
    <source>
        <dbReference type="EMBL" id="MDB0570273.1"/>
    </source>
</evidence>
<protein>
    <recommendedName>
        <fullName evidence="3">Helix-turn-helix domain-containing protein</fullName>
    </recommendedName>
</protein>
<dbReference type="RefSeq" id="WP_271656319.1">
    <property type="nucleotide sequence ID" value="NZ_JAIVFG010000007.1"/>
</dbReference>
<gene>
    <name evidence="1" type="ORF">LBW59_05715</name>
</gene>
<evidence type="ECO:0000313" key="2">
    <source>
        <dbReference type="Proteomes" id="UP001144050"/>
    </source>
</evidence>
<reference evidence="1" key="1">
    <citation type="submission" date="2021-09" db="EMBL/GenBank/DDBJ databases">
        <title>Genomic analysis of Ralstonia spp.</title>
        <authorList>
            <person name="Aburjaile F."/>
            <person name="Ariute J.C."/>
            <person name="Pais A.K.L."/>
            <person name="Albuquerque G.M.R."/>
            <person name="Silva A.M.F."/>
            <person name="Brenig B."/>
            <person name="Azevedo V."/>
            <person name="Matiuzzi M."/>
            <person name="Ramos R."/>
            <person name="Goes-Neto A."/>
            <person name="Soares S."/>
            <person name="Iseppon A.M.B."/>
            <person name="Souza E."/>
            <person name="Gama M."/>
        </authorList>
    </citation>
    <scope>NUCLEOTIDE SEQUENCE</scope>
    <source>
        <strain evidence="1">CCRMRs91</strain>
    </source>
</reference>
<organism evidence="1 2">
    <name type="scientific">Ralstonia solanacearum</name>
    <name type="common">Pseudomonas solanacearum</name>
    <dbReference type="NCBI Taxonomy" id="305"/>
    <lineage>
        <taxon>Bacteria</taxon>
        <taxon>Pseudomonadati</taxon>
        <taxon>Pseudomonadota</taxon>
        <taxon>Betaproteobacteria</taxon>
        <taxon>Burkholderiales</taxon>
        <taxon>Burkholderiaceae</taxon>
        <taxon>Ralstonia</taxon>
        <taxon>Ralstonia solanacearum species complex</taxon>
    </lineage>
</organism>
<proteinExistence type="predicted"/>